<accession>A0A383E955</accession>
<dbReference type="GO" id="GO:0007156">
    <property type="term" value="P:homophilic cell adhesion via plasma membrane adhesion molecules"/>
    <property type="evidence" value="ECO:0007669"/>
    <property type="project" value="InterPro"/>
</dbReference>
<dbReference type="PROSITE" id="PS50268">
    <property type="entry name" value="CADHERIN_2"/>
    <property type="match status" value="1"/>
</dbReference>
<dbReference type="SUPFAM" id="SSF49313">
    <property type="entry name" value="Cadherin-like"/>
    <property type="match status" value="1"/>
</dbReference>
<dbReference type="EMBL" id="UINC01223647">
    <property type="protein sequence ID" value="SVE52933.1"/>
    <property type="molecule type" value="Genomic_DNA"/>
</dbReference>
<dbReference type="InterPro" id="IPR015919">
    <property type="entry name" value="Cadherin-like_sf"/>
</dbReference>
<gene>
    <name evidence="2" type="ORF">METZ01_LOCUS505787</name>
</gene>
<proteinExistence type="predicted"/>
<reference evidence="2" key="1">
    <citation type="submission" date="2018-05" db="EMBL/GenBank/DDBJ databases">
        <authorList>
            <person name="Lanie J.A."/>
            <person name="Ng W.-L."/>
            <person name="Kazmierczak K.M."/>
            <person name="Andrzejewski T.M."/>
            <person name="Davidsen T.M."/>
            <person name="Wayne K.J."/>
            <person name="Tettelin H."/>
            <person name="Glass J.I."/>
            <person name="Rusch D."/>
            <person name="Podicherti R."/>
            <person name="Tsui H.-C.T."/>
            <person name="Winkler M.E."/>
        </authorList>
    </citation>
    <scope>NUCLEOTIDE SEQUENCE</scope>
</reference>
<dbReference type="AlphaFoldDB" id="A0A383E955"/>
<protein>
    <recommendedName>
        <fullName evidence="1">Cadherin domain-containing protein</fullName>
    </recommendedName>
</protein>
<dbReference type="InterPro" id="IPR002126">
    <property type="entry name" value="Cadherin-like_dom"/>
</dbReference>
<dbReference type="GO" id="GO:0016020">
    <property type="term" value="C:membrane"/>
    <property type="evidence" value="ECO:0007669"/>
    <property type="project" value="InterPro"/>
</dbReference>
<evidence type="ECO:0000259" key="1">
    <source>
        <dbReference type="PROSITE" id="PS50268"/>
    </source>
</evidence>
<feature type="domain" description="Cadherin" evidence="1">
    <location>
        <begin position="36"/>
        <end position="123"/>
    </location>
</feature>
<sequence>MVSRTALCRLFAQLRRRRWRWRKWWWNASTLSISEGTSLVIEIAASDTDGHSLTYSIASQSPGNDASFMTVSAAGVLSFNLAPDYESPADYNTDNIYNITVSISDGFDTVSQNLGVVVLNVSD</sequence>
<dbReference type="CDD" id="cd11304">
    <property type="entry name" value="Cadherin_repeat"/>
    <property type="match status" value="1"/>
</dbReference>
<dbReference type="Pfam" id="PF17963">
    <property type="entry name" value="Big_9"/>
    <property type="match status" value="1"/>
</dbReference>
<evidence type="ECO:0000313" key="2">
    <source>
        <dbReference type="EMBL" id="SVE52933.1"/>
    </source>
</evidence>
<organism evidence="2">
    <name type="scientific">marine metagenome</name>
    <dbReference type="NCBI Taxonomy" id="408172"/>
    <lineage>
        <taxon>unclassified sequences</taxon>
        <taxon>metagenomes</taxon>
        <taxon>ecological metagenomes</taxon>
    </lineage>
</organism>
<dbReference type="GO" id="GO:0005509">
    <property type="term" value="F:calcium ion binding"/>
    <property type="evidence" value="ECO:0007669"/>
    <property type="project" value="InterPro"/>
</dbReference>
<name>A0A383E955_9ZZZZ</name>
<dbReference type="Gene3D" id="2.60.40.60">
    <property type="entry name" value="Cadherins"/>
    <property type="match status" value="1"/>
</dbReference>